<reference evidence="2 3" key="1">
    <citation type="submission" date="2020-04" db="EMBL/GenBank/DDBJ databases">
        <title>Achromobacter ruhlandii genome sequencing and assembly.</title>
        <authorList>
            <person name="Martins R.C.R."/>
            <person name="Perdigao-Neto L.V."/>
            <person name="Levin A.S.S."/>
            <person name="Costa S.F."/>
        </authorList>
    </citation>
    <scope>NUCLEOTIDE SEQUENCE [LARGE SCALE GENOMIC DNA]</scope>
    <source>
        <strain evidence="2 3">9035ralo</strain>
    </source>
</reference>
<dbReference type="InterPro" id="IPR018649">
    <property type="entry name" value="SHOCT"/>
</dbReference>
<feature type="non-terminal residue" evidence="2">
    <location>
        <position position="1"/>
    </location>
</feature>
<protein>
    <submittedName>
        <fullName evidence="2">SHOCT domain-containing protein</fullName>
    </submittedName>
</protein>
<dbReference type="AlphaFoldDB" id="A0A848N8X1"/>
<dbReference type="Pfam" id="PF09851">
    <property type="entry name" value="SHOCT"/>
    <property type="match status" value="1"/>
</dbReference>
<accession>A0A848N8X1</accession>
<evidence type="ECO:0000313" key="3">
    <source>
        <dbReference type="Proteomes" id="UP000542405"/>
    </source>
</evidence>
<sequence>VQPLQQLKDLLDKGLITPADYDAAKAEVLKKLTS</sequence>
<proteinExistence type="predicted"/>
<comment type="caution">
    <text evidence="2">The sequence shown here is derived from an EMBL/GenBank/DDBJ whole genome shotgun (WGS) entry which is preliminary data.</text>
</comment>
<gene>
    <name evidence="2" type="ORF">HGQ98_03655</name>
</gene>
<evidence type="ECO:0000313" key="2">
    <source>
        <dbReference type="EMBL" id="NMU88978.1"/>
    </source>
</evidence>
<dbReference type="EMBL" id="JABBZE010000016">
    <property type="protein sequence ID" value="NMU88978.1"/>
    <property type="molecule type" value="Genomic_DNA"/>
</dbReference>
<feature type="domain" description="SHOCT" evidence="1">
    <location>
        <begin position="2"/>
        <end position="29"/>
    </location>
</feature>
<organism evidence="2 3">
    <name type="scientific">Achromobacter ruhlandii</name>
    <dbReference type="NCBI Taxonomy" id="72557"/>
    <lineage>
        <taxon>Bacteria</taxon>
        <taxon>Pseudomonadati</taxon>
        <taxon>Pseudomonadota</taxon>
        <taxon>Betaproteobacteria</taxon>
        <taxon>Burkholderiales</taxon>
        <taxon>Alcaligenaceae</taxon>
        <taxon>Achromobacter</taxon>
    </lineage>
</organism>
<dbReference type="Proteomes" id="UP000542405">
    <property type="component" value="Unassembled WGS sequence"/>
</dbReference>
<name>A0A848N8X1_9BURK</name>
<dbReference type="RefSeq" id="WP_169535881.1">
    <property type="nucleotide sequence ID" value="NZ_JABBZE010000016.1"/>
</dbReference>
<evidence type="ECO:0000259" key="1">
    <source>
        <dbReference type="Pfam" id="PF09851"/>
    </source>
</evidence>